<organism evidence="2 3">
    <name type="scientific">Melipona bicolor</name>
    <dbReference type="NCBI Taxonomy" id="60889"/>
    <lineage>
        <taxon>Eukaryota</taxon>
        <taxon>Metazoa</taxon>
        <taxon>Ecdysozoa</taxon>
        <taxon>Arthropoda</taxon>
        <taxon>Hexapoda</taxon>
        <taxon>Insecta</taxon>
        <taxon>Pterygota</taxon>
        <taxon>Neoptera</taxon>
        <taxon>Endopterygota</taxon>
        <taxon>Hymenoptera</taxon>
        <taxon>Apocrita</taxon>
        <taxon>Aculeata</taxon>
        <taxon>Apoidea</taxon>
        <taxon>Anthophila</taxon>
        <taxon>Apidae</taxon>
        <taxon>Melipona</taxon>
    </lineage>
</organism>
<reference evidence="2" key="1">
    <citation type="submission" date="2021-10" db="EMBL/GenBank/DDBJ databases">
        <title>Melipona bicolor Genome sequencing and assembly.</title>
        <authorList>
            <person name="Araujo N.S."/>
            <person name="Arias M.C."/>
        </authorList>
    </citation>
    <scope>NUCLEOTIDE SEQUENCE</scope>
    <source>
        <strain evidence="2">USP_2M_L1-L4_2017</strain>
        <tissue evidence="2">Whole body</tissue>
    </source>
</reference>
<evidence type="ECO:0000313" key="3">
    <source>
        <dbReference type="Proteomes" id="UP001177670"/>
    </source>
</evidence>
<feature type="compositionally biased region" description="Low complexity" evidence="1">
    <location>
        <begin position="48"/>
        <end position="60"/>
    </location>
</feature>
<feature type="region of interest" description="Disordered" evidence="1">
    <location>
        <begin position="38"/>
        <end position="95"/>
    </location>
</feature>
<evidence type="ECO:0000256" key="1">
    <source>
        <dbReference type="SAM" id="MobiDB-lite"/>
    </source>
</evidence>
<dbReference type="AlphaFoldDB" id="A0AA40G3C9"/>
<feature type="compositionally biased region" description="Basic and acidic residues" evidence="1">
    <location>
        <begin position="70"/>
        <end position="80"/>
    </location>
</feature>
<comment type="caution">
    <text evidence="2">The sequence shown here is derived from an EMBL/GenBank/DDBJ whole genome shotgun (WGS) entry which is preliminary data.</text>
</comment>
<name>A0AA40G3C9_9HYME</name>
<feature type="compositionally biased region" description="Polar residues" evidence="1">
    <location>
        <begin position="38"/>
        <end position="47"/>
    </location>
</feature>
<proteinExistence type="predicted"/>
<protein>
    <submittedName>
        <fullName evidence="2">Uncharacterized protein</fullName>
    </submittedName>
</protein>
<evidence type="ECO:0000313" key="2">
    <source>
        <dbReference type="EMBL" id="KAK1130243.1"/>
    </source>
</evidence>
<keyword evidence="3" id="KW-1185">Reference proteome</keyword>
<gene>
    <name evidence="2" type="ORF">K0M31_018382</name>
</gene>
<accession>A0AA40G3C9</accession>
<dbReference type="EMBL" id="JAHYIQ010000007">
    <property type="protein sequence ID" value="KAK1130243.1"/>
    <property type="molecule type" value="Genomic_DNA"/>
</dbReference>
<dbReference type="Proteomes" id="UP001177670">
    <property type="component" value="Unassembled WGS sequence"/>
</dbReference>
<sequence>MDKVPATKDTNLLVRCSIPSLLRQARRGATTLINVYTNERTQRNEPATTTTTTMTTTTTTMKKKKKKKKEEKNREERENWPLRNGGDSPVSHMPPLSWRPDQLVFRFSAFRETLARPVILSFSHLTLFLAPLP</sequence>